<feature type="transmembrane region" description="Helical" evidence="1">
    <location>
        <begin position="6"/>
        <end position="30"/>
    </location>
</feature>
<name>A0AAW1TV43_9CUCU</name>
<feature type="transmembrane region" description="Helical" evidence="1">
    <location>
        <begin position="78"/>
        <end position="103"/>
    </location>
</feature>
<sequence>MLQYSYEQLAIIVSIPIVTIFLVWTTAIFFKNRRKWAPYDISIVTLFILSIVRNLTILSYVLVLTLNKHIFNLEYCSILVWIFNSTHTFQASNLTTLAVIGLLSTKLKRKHQTLKHFLNSTHMLYHIFCLITLCACVGVAALLARHNMAKEFENTTLFTINPCRLMPYDLDLKYNVFIIVLHIFLATISFFCFFCICVNVLKIKRQNFDYIKKSNSDISDASFSNNNTLGHDKNYYDTYTIHRGGHCHQNFYISGAQNQVGYCQPRDQGWNSDMSNLSTTVSSTNSRRPCLPNRLNEEKAYRTGLETINPLLIVCYLIYHIPILV</sequence>
<comment type="caution">
    <text evidence="2">The sequence shown here is derived from an EMBL/GenBank/DDBJ whole genome shotgun (WGS) entry which is preliminary data.</text>
</comment>
<dbReference type="AlphaFoldDB" id="A0AAW1TV43"/>
<feature type="transmembrane region" description="Helical" evidence="1">
    <location>
        <begin position="124"/>
        <end position="144"/>
    </location>
</feature>
<keyword evidence="1" id="KW-1133">Transmembrane helix</keyword>
<proteinExistence type="predicted"/>
<protein>
    <recommendedName>
        <fullName evidence="4">G-protein coupled receptors family 1 profile domain-containing protein</fullName>
    </recommendedName>
</protein>
<accession>A0AAW1TV43</accession>
<evidence type="ECO:0000313" key="2">
    <source>
        <dbReference type="EMBL" id="KAK9874210.1"/>
    </source>
</evidence>
<evidence type="ECO:0008006" key="4">
    <source>
        <dbReference type="Google" id="ProtNLM"/>
    </source>
</evidence>
<feature type="transmembrane region" description="Helical" evidence="1">
    <location>
        <begin position="42"/>
        <end position="66"/>
    </location>
</feature>
<organism evidence="2 3">
    <name type="scientific">Henosepilachna vigintioctopunctata</name>
    <dbReference type="NCBI Taxonomy" id="420089"/>
    <lineage>
        <taxon>Eukaryota</taxon>
        <taxon>Metazoa</taxon>
        <taxon>Ecdysozoa</taxon>
        <taxon>Arthropoda</taxon>
        <taxon>Hexapoda</taxon>
        <taxon>Insecta</taxon>
        <taxon>Pterygota</taxon>
        <taxon>Neoptera</taxon>
        <taxon>Endopterygota</taxon>
        <taxon>Coleoptera</taxon>
        <taxon>Polyphaga</taxon>
        <taxon>Cucujiformia</taxon>
        <taxon>Coccinelloidea</taxon>
        <taxon>Coccinellidae</taxon>
        <taxon>Epilachninae</taxon>
        <taxon>Epilachnini</taxon>
        <taxon>Henosepilachna</taxon>
    </lineage>
</organism>
<evidence type="ECO:0000256" key="1">
    <source>
        <dbReference type="SAM" id="Phobius"/>
    </source>
</evidence>
<gene>
    <name evidence="2" type="ORF">WA026_002566</name>
</gene>
<dbReference type="Proteomes" id="UP001431783">
    <property type="component" value="Unassembled WGS sequence"/>
</dbReference>
<evidence type="ECO:0000313" key="3">
    <source>
        <dbReference type="Proteomes" id="UP001431783"/>
    </source>
</evidence>
<keyword evidence="1" id="KW-0472">Membrane</keyword>
<keyword evidence="3" id="KW-1185">Reference proteome</keyword>
<feature type="transmembrane region" description="Helical" evidence="1">
    <location>
        <begin position="176"/>
        <end position="201"/>
    </location>
</feature>
<keyword evidence="1" id="KW-0812">Transmembrane</keyword>
<reference evidence="2 3" key="1">
    <citation type="submission" date="2023-03" db="EMBL/GenBank/DDBJ databases">
        <title>Genome insight into feeding habits of ladybird beetles.</title>
        <authorList>
            <person name="Li H.-S."/>
            <person name="Huang Y.-H."/>
            <person name="Pang H."/>
        </authorList>
    </citation>
    <scope>NUCLEOTIDE SEQUENCE [LARGE SCALE GENOMIC DNA]</scope>
    <source>
        <strain evidence="2">SYSU_2023b</strain>
        <tissue evidence="2">Whole body</tissue>
    </source>
</reference>
<dbReference type="EMBL" id="JARQZJ010000031">
    <property type="protein sequence ID" value="KAK9874210.1"/>
    <property type="molecule type" value="Genomic_DNA"/>
</dbReference>
<feature type="non-terminal residue" evidence="2">
    <location>
        <position position="325"/>
    </location>
</feature>